<keyword evidence="2" id="KW-0472">Membrane</keyword>
<feature type="compositionally biased region" description="Basic and acidic residues" evidence="1">
    <location>
        <begin position="346"/>
        <end position="377"/>
    </location>
</feature>
<evidence type="ECO:0000256" key="1">
    <source>
        <dbReference type="SAM" id="MobiDB-lite"/>
    </source>
</evidence>
<keyword evidence="2" id="KW-1133">Transmembrane helix</keyword>
<comment type="caution">
    <text evidence="3">The sequence shown here is derived from an EMBL/GenBank/DDBJ whole genome shotgun (WGS) entry which is preliminary data.</text>
</comment>
<accession>A0ABQ5J706</accession>
<gene>
    <name evidence="3" type="ORF">Tco_1123722</name>
</gene>
<evidence type="ECO:0000313" key="3">
    <source>
        <dbReference type="EMBL" id="GJU07292.1"/>
    </source>
</evidence>
<dbReference type="Proteomes" id="UP001151760">
    <property type="component" value="Unassembled WGS sequence"/>
</dbReference>
<evidence type="ECO:0000256" key="2">
    <source>
        <dbReference type="SAM" id="Phobius"/>
    </source>
</evidence>
<reference evidence="3" key="2">
    <citation type="submission" date="2022-01" db="EMBL/GenBank/DDBJ databases">
        <authorList>
            <person name="Yamashiro T."/>
            <person name="Shiraishi A."/>
            <person name="Satake H."/>
            <person name="Nakayama K."/>
        </authorList>
    </citation>
    <scope>NUCLEOTIDE SEQUENCE</scope>
</reference>
<feature type="transmembrane region" description="Helical" evidence="2">
    <location>
        <begin position="12"/>
        <end position="38"/>
    </location>
</feature>
<keyword evidence="4" id="KW-1185">Reference proteome</keyword>
<keyword evidence="2" id="KW-0812">Transmembrane</keyword>
<feature type="region of interest" description="Disordered" evidence="1">
    <location>
        <begin position="278"/>
        <end position="377"/>
    </location>
</feature>
<reference evidence="3" key="1">
    <citation type="journal article" date="2022" name="Int. J. Mol. Sci.">
        <title>Draft Genome of Tanacetum Coccineum: Genomic Comparison of Closely Related Tanacetum-Family Plants.</title>
        <authorList>
            <person name="Yamashiro T."/>
            <person name="Shiraishi A."/>
            <person name="Nakayama K."/>
            <person name="Satake H."/>
        </authorList>
    </citation>
    <scope>NUCLEOTIDE SEQUENCE</scope>
</reference>
<protein>
    <submittedName>
        <fullName evidence="3">Uncharacterized protein</fullName>
    </submittedName>
</protein>
<sequence>MHPCSRSHHRRYLAILLRIDLLFQIFHLLGFVPSYLFIERVDVMDKKRSRVLPNAKLSFRIVKRGKYFSIAAPGYDKKRGLLRFEEPYLQGPVPSAAKPVPLCRWNRPCQFYNRDDASSPFRGEMKLNSKDTPFLLRQKGEKSVNGEGNIFPLDQEIKSIGDQYWVFRAEEVSYMSFHTPRILLLELGTTNDVVLLLNYLINVRGRGSFGASRRQIGGRGRGRDRKFGVHKFADELDNELEDYPFISSQARLTCGFFYLDIYYPLPLLQQWMEMTEAVHDSPSGCPSPPHPPALSSSTSPPTPPDLEHGFVSHGSDLNSGRSNKKILFSSSRRSGSSLPPVAEEFPGDRPDPNYKRSKTGLEDLKSGKSGLEDLKTV</sequence>
<proteinExistence type="predicted"/>
<name>A0ABQ5J706_9ASTR</name>
<evidence type="ECO:0000313" key="4">
    <source>
        <dbReference type="Proteomes" id="UP001151760"/>
    </source>
</evidence>
<organism evidence="3 4">
    <name type="scientific">Tanacetum coccineum</name>
    <dbReference type="NCBI Taxonomy" id="301880"/>
    <lineage>
        <taxon>Eukaryota</taxon>
        <taxon>Viridiplantae</taxon>
        <taxon>Streptophyta</taxon>
        <taxon>Embryophyta</taxon>
        <taxon>Tracheophyta</taxon>
        <taxon>Spermatophyta</taxon>
        <taxon>Magnoliopsida</taxon>
        <taxon>eudicotyledons</taxon>
        <taxon>Gunneridae</taxon>
        <taxon>Pentapetalae</taxon>
        <taxon>asterids</taxon>
        <taxon>campanulids</taxon>
        <taxon>Asterales</taxon>
        <taxon>Asteraceae</taxon>
        <taxon>Asteroideae</taxon>
        <taxon>Anthemideae</taxon>
        <taxon>Anthemidinae</taxon>
        <taxon>Tanacetum</taxon>
    </lineage>
</organism>
<dbReference type="EMBL" id="BQNB010021524">
    <property type="protein sequence ID" value="GJU07292.1"/>
    <property type="molecule type" value="Genomic_DNA"/>
</dbReference>